<protein>
    <submittedName>
        <fullName evidence="2">Uncharacterized protein</fullName>
    </submittedName>
</protein>
<dbReference type="EMBL" id="SELW01000553">
    <property type="protein sequence ID" value="TID21193.1"/>
    <property type="molecule type" value="Genomic_DNA"/>
</dbReference>
<proteinExistence type="predicted"/>
<dbReference type="OrthoDB" id="5596576at2759"/>
<keyword evidence="3" id="KW-1185">Reference proteome</keyword>
<sequence>MNNISGDTESAPLLGSNSGWERRKKQIIRNKLHIYAPIAIISVIIFTLITIFWVHVEPNIGVGVSEGTSFDTDDVRLIGFSENGGIDLQISGTNTNNFTNIEDGYIRNYFKVGGFILRGLNLKIDELDLIVYDELRNEDLNLGKTAFQPFYVKIVDRKSTPLDLFVTLYPNSKGVRGILKKLITKGDAKLRLRGDANLRVYVLNGYVPVSSISVPLDIEF</sequence>
<keyword evidence="1" id="KW-0812">Transmembrane</keyword>
<keyword evidence="1" id="KW-1133">Transmembrane helix</keyword>
<name>A0A4V4NFG2_9ASCO</name>
<feature type="transmembrane region" description="Helical" evidence="1">
    <location>
        <begin position="32"/>
        <end position="54"/>
    </location>
</feature>
<evidence type="ECO:0000256" key="1">
    <source>
        <dbReference type="SAM" id="Phobius"/>
    </source>
</evidence>
<gene>
    <name evidence="2" type="ORF">CANINC_003473</name>
</gene>
<evidence type="ECO:0000313" key="2">
    <source>
        <dbReference type="EMBL" id="TID21193.1"/>
    </source>
</evidence>
<keyword evidence="1" id="KW-0472">Membrane</keyword>
<comment type="caution">
    <text evidence="2">The sequence shown here is derived from an EMBL/GenBank/DDBJ whole genome shotgun (WGS) entry which is preliminary data.</text>
</comment>
<reference evidence="2 3" key="1">
    <citation type="journal article" date="2019" name="Front. Genet.">
        <title>Whole-Genome Sequencing of the Opportunistic Yeast Pathogen Candida inconspicua Uncovers Its Hybrid Origin.</title>
        <authorList>
            <person name="Mixao V."/>
            <person name="Hansen A.P."/>
            <person name="Saus E."/>
            <person name="Boekhout T."/>
            <person name="Lass-Florl C."/>
            <person name="Gabaldon T."/>
        </authorList>
    </citation>
    <scope>NUCLEOTIDE SEQUENCE [LARGE SCALE GENOMIC DNA]</scope>
    <source>
        <strain evidence="2 3">CBS 180</strain>
    </source>
</reference>
<organism evidence="2 3">
    <name type="scientific">Pichia inconspicua</name>
    <dbReference type="NCBI Taxonomy" id="52247"/>
    <lineage>
        <taxon>Eukaryota</taxon>
        <taxon>Fungi</taxon>
        <taxon>Dikarya</taxon>
        <taxon>Ascomycota</taxon>
        <taxon>Saccharomycotina</taxon>
        <taxon>Pichiomycetes</taxon>
        <taxon>Pichiales</taxon>
        <taxon>Pichiaceae</taxon>
        <taxon>Pichia</taxon>
    </lineage>
</organism>
<accession>A0A4V4NFG2</accession>
<evidence type="ECO:0000313" key="3">
    <source>
        <dbReference type="Proteomes" id="UP000307173"/>
    </source>
</evidence>
<dbReference type="STRING" id="52247.A0A4V4NFG2"/>
<dbReference type="Proteomes" id="UP000307173">
    <property type="component" value="Unassembled WGS sequence"/>
</dbReference>
<dbReference type="AlphaFoldDB" id="A0A4V4NFG2"/>